<proteinExistence type="predicted"/>
<keyword evidence="2" id="KW-1133">Transmembrane helix</keyword>
<dbReference type="AlphaFoldDB" id="A0A1L9URR3"/>
<dbReference type="OrthoDB" id="4509464at2759"/>
<name>A0A1L9URR3_ASPBC</name>
<evidence type="ECO:0000256" key="2">
    <source>
        <dbReference type="SAM" id="Phobius"/>
    </source>
</evidence>
<dbReference type="RefSeq" id="XP_067481625.1">
    <property type="nucleotide sequence ID" value="XM_067620567.1"/>
</dbReference>
<evidence type="ECO:0000313" key="3">
    <source>
        <dbReference type="EMBL" id="OJJ74377.1"/>
    </source>
</evidence>
<accession>A0A1L9URR3</accession>
<keyword evidence="4" id="KW-1185">Reference proteome</keyword>
<keyword evidence="2" id="KW-0472">Membrane</keyword>
<organism evidence="3 4">
    <name type="scientific">Aspergillus brasiliensis (strain CBS 101740 / IMI 381727 / IBT 21946)</name>
    <dbReference type="NCBI Taxonomy" id="767769"/>
    <lineage>
        <taxon>Eukaryota</taxon>
        <taxon>Fungi</taxon>
        <taxon>Dikarya</taxon>
        <taxon>Ascomycota</taxon>
        <taxon>Pezizomycotina</taxon>
        <taxon>Eurotiomycetes</taxon>
        <taxon>Eurotiomycetidae</taxon>
        <taxon>Eurotiales</taxon>
        <taxon>Aspergillaceae</taxon>
        <taxon>Aspergillus</taxon>
        <taxon>Aspergillus subgen. Circumdati</taxon>
    </lineage>
</organism>
<gene>
    <name evidence="3" type="ORF">ASPBRDRAFT_193097</name>
</gene>
<evidence type="ECO:0000313" key="4">
    <source>
        <dbReference type="Proteomes" id="UP000184499"/>
    </source>
</evidence>
<protein>
    <submittedName>
        <fullName evidence="3">Uncharacterized protein</fullName>
    </submittedName>
</protein>
<dbReference type="GeneID" id="93573055"/>
<dbReference type="OMA" id="MSSHPLE"/>
<dbReference type="VEuPathDB" id="FungiDB:ASPBRDRAFT_193097"/>
<feature type="transmembrane region" description="Helical" evidence="2">
    <location>
        <begin position="67"/>
        <end position="90"/>
    </location>
</feature>
<feature type="region of interest" description="Disordered" evidence="1">
    <location>
        <begin position="98"/>
        <end position="223"/>
    </location>
</feature>
<dbReference type="Proteomes" id="UP000184499">
    <property type="component" value="Unassembled WGS sequence"/>
</dbReference>
<dbReference type="EMBL" id="KV878681">
    <property type="protein sequence ID" value="OJJ74377.1"/>
    <property type="molecule type" value="Genomic_DNA"/>
</dbReference>
<keyword evidence="2" id="KW-0812">Transmembrane</keyword>
<reference evidence="4" key="1">
    <citation type="journal article" date="2017" name="Genome Biol.">
        <title>Comparative genomics reveals high biological diversity and specific adaptations in the industrially and medically important fungal genus Aspergillus.</title>
        <authorList>
            <person name="de Vries R.P."/>
            <person name="Riley R."/>
            <person name="Wiebenga A."/>
            <person name="Aguilar-Osorio G."/>
            <person name="Amillis S."/>
            <person name="Uchima C.A."/>
            <person name="Anderluh G."/>
            <person name="Asadollahi M."/>
            <person name="Askin M."/>
            <person name="Barry K."/>
            <person name="Battaglia E."/>
            <person name="Bayram O."/>
            <person name="Benocci T."/>
            <person name="Braus-Stromeyer S.A."/>
            <person name="Caldana C."/>
            <person name="Canovas D."/>
            <person name="Cerqueira G.C."/>
            <person name="Chen F."/>
            <person name="Chen W."/>
            <person name="Choi C."/>
            <person name="Clum A."/>
            <person name="Dos Santos R.A."/>
            <person name="Damasio A.R."/>
            <person name="Diallinas G."/>
            <person name="Emri T."/>
            <person name="Fekete E."/>
            <person name="Flipphi M."/>
            <person name="Freyberg S."/>
            <person name="Gallo A."/>
            <person name="Gournas C."/>
            <person name="Habgood R."/>
            <person name="Hainaut M."/>
            <person name="Harispe M.L."/>
            <person name="Henrissat B."/>
            <person name="Hilden K.S."/>
            <person name="Hope R."/>
            <person name="Hossain A."/>
            <person name="Karabika E."/>
            <person name="Karaffa L."/>
            <person name="Karanyi Z."/>
            <person name="Krasevec N."/>
            <person name="Kuo A."/>
            <person name="Kusch H."/>
            <person name="LaButti K."/>
            <person name="Lagendijk E.L."/>
            <person name="Lapidus A."/>
            <person name="Levasseur A."/>
            <person name="Lindquist E."/>
            <person name="Lipzen A."/>
            <person name="Logrieco A.F."/>
            <person name="MacCabe A."/>
            <person name="Maekelae M.R."/>
            <person name="Malavazi I."/>
            <person name="Melin P."/>
            <person name="Meyer V."/>
            <person name="Mielnichuk N."/>
            <person name="Miskei M."/>
            <person name="Molnar A.P."/>
            <person name="Mule G."/>
            <person name="Ngan C.Y."/>
            <person name="Orejas M."/>
            <person name="Orosz E."/>
            <person name="Ouedraogo J.P."/>
            <person name="Overkamp K.M."/>
            <person name="Park H.-S."/>
            <person name="Perrone G."/>
            <person name="Piumi F."/>
            <person name="Punt P.J."/>
            <person name="Ram A.F."/>
            <person name="Ramon A."/>
            <person name="Rauscher S."/>
            <person name="Record E."/>
            <person name="Riano-Pachon D.M."/>
            <person name="Robert V."/>
            <person name="Roehrig J."/>
            <person name="Ruller R."/>
            <person name="Salamov A."/>
            <person name="Salih N.S."/>
            <person name="Samson R.A."/>
            <person name="Sandor E."/>
            <person name="Sanguinetti M."/>
            <person name="Schuetze T."/>
            <person name="Sepcic K."/>
            <person name="Shelest E."/>
            <person name="Sherlock G."/>
            <person name="Sophianopoulou V."/>
            <person name="Squina F.M."/>
            <person name="Sun H."/>
            <person name="Susca A."/>
            <person name="Todd R.B."/>
            <person name="Tsang A."/>
            <person name="Unkles S.E."/>
            <person name="van de Wiele N."/>
            <person name="van Rossen-Uffink D."/>
            <person name="Oliveira J.V."/>
            <person name="Vesth T.C."/>
            <person name="Visser J."/>
            <person name="Yu J.-H."/>
            <person name="Zhou M."/>
            <person name="Andersen M.R."/>
            <person name="Archer D.B."/>
            <person name="Baker S.E."/>
            <person name="Benoit I."/>
            <person name="Brakhage A.A."/>
            <person name="Braus G.H."/>
            <person name="Fischer R."/>
            <person name="Frisvad J.C."/>
            <person name="Goldman G.H."/>
            <person name="Houbraken J."/>
            <person name="Oakley B."/>
            <person name="Pocsi I."/>
            <person name="Scazzocchio C."/>
            <person name="Seiboth B."/>
            <person name="vanKuyk P.A."/>
            <person name="Wortman J."/>
            <person name="Dyer P.S."/>
            <person name="Grigoriev I.V."/>
        </authorList>
    </citation>
    <scope>NUCLEOTIDE SEQUENCE [LARGE SCALE GENOMIC DNA]</scope>
    <source>
        <strain evidence="4">CBS 101740 / IMI 381727 / IBT 21946</strain>
    </source>
</reference>
<feature type="compositionally biased region" description="Polar residues" evidence="1">
    <location>
        <begin position="98"/>
        <end position="108"/>
    </location>
</feature>
<sequence length="223" mass="24280">MTPIPNQRIPPLPPLPNINLLTSSPFEQKSHVSFLSPRNIITSTILKRSSAAFIPGTYNTNGLSPGAVAGVIIGSVLGFIFILYLIFLALGSGRRFSSEPSTATSATMSEVVVEEEGSSVARRPPRRPRRREVVEEEVIESGGSRRSRRSRAGRSRDSHIVVEESVTSSDPSNVVEVEEEHSSVEGPGGPHGRRTRRRSRPGHYRAVDPLAYGGLTEDESLRS</sequence>
<evidence type="ECO:0000256" key="1">
    <source>
        <dbReference type="SAM" id="MobiDB-lite"/>
    </source>
</evidence>
<feature type="compositionally biased region" description="Basic residues" evidence="1">
    <location>
        <begin position="191"/>
        <end position="203"/>
    </location>
</feature>